<evidence type="ECO:0000313" key="3">
    <source>
        <dbReference type="Proteomes" id="UP000002596"/>
    </source>
</evidence>
<proteinExistence type="predicted"/>
<protein>
    <submittedName>
        <fullName evidence="2">NIPSNAP family containing protein</fullName>
    </submittedName>
</protein>
<dbReference type="InterPro" id="IPR012577">
    <property type="entry name" value="NIPSNAP"/>
</dbReference>
<gene>
    <name evidence="2" type="ordered locus">Aave_2095</name>
</gene>
<dbReference type="eggNOG" id="COG5470">
    <property type="taxonomic scope" value="Bacteria"/>
</dbReference>
<evidence type="ECO:0000259" key="1">
    <source>
        <dbReference type="Pfam" id="PF07978"/>
    </source>
</evidence>
<dbReference type="STRING" id="397945.Aave_2095"/>
<reference evidence="2 3" key="1">
    <citation type="submission" date="2006-12" db="EMBL/GenBank/DDBJ databases">
        <title>Complete sequence of Acidovorax avenae subsp. citrulli AAC00-1.</title>
        <authorList>
            <consortium name="US DOE Joint Genome Institute"/>
            <person name="Copeland A."/>
            <person name="Lucas S."/>
            <person name="Lapidus A."/>
            <person name="Barry K."/>
            <person name="Detter J.C."/>
            <person name="Glavina del Rio T."/>
            <person name="Dalin E."/>
            <person name="Tice H."/>
            <person name="Pitluck S."/>
            <person name="Kiss H."/>
            <person name="Brettin T."/>
            <person name="Bruce D."/>
            <person name="Han C."/>
            <person name="Tapia R."/>
            <person name="Gilna P."/>
            <person name="Schmutz J."/>
            <person name="Larimer F."/>
            <person name="Land M."/>
            <person name="Hauser L."/>
            <person name="Kyrpides N."/>
            <person name="Kim E."/>
            <person name="Stahl D."/>
            <person name="Richardson P."/>
        </authorList>
    </citation>
    <scope>NUCLEOTIDE SEQUENCE [LARGE SCALE GENOMIC DNA]</scope>
    <source>
        <strain evidence="2 3">AAC00-1</strain>
    </source>
</reference>
<name>A1TNY8_PARC0</name>
<dbReference type="SUPFAM" id="SSF54909">
    <property type="entry name" value="Dimeric alpha+beta barrel"/>
    <property type="match status" value="1"/>
</dbReference>
<dbReference type="EMBL" id="CP000512">
    <property type="protein sequence ID" value="ABM32676.1"/>
    <property type="molecule type" value="Genomic_DNA"/>
</dbReference>
<sequence>MHLSLHASRRFPPPPPGARTVPITCFIRYEIDPFQIDAFRDYAEHWGRVIPRCGDHLVGYFLPHEGSNCEAWGLVAFDSLAAYEAYRARLRADPEGRANFERAQRQRFILREERRFAMAVPGTFEKPAWPVDAGRAVPPAEGAAP</sequence>
<dbReference type="Proteomes" id="UP000002596">
    <property type="component" value="Chromosome"/>
</dbReference>
<dbReference type="InterPro" id="IPR011008">
    <property type="entry name" value="Dimeric_a/b-barrel"/>
</dbReference>
<evidence type="ECO:0000313" key="2">
    <source>
        <dbReference type="EMBL" id="ABM32676.1"/>
    </source>
</evidence>
<dbReference type="AlphaFoldDB" id="A1TNY8"/>
<dbReference type="Gene3D" id="3.30.70.100">
    <property type="match status" value="1"/>
</dbReference>
<dbReference type="KEGG" id="aav:Aave_2095"/>
<accession>A1TNY8</accession>
<feature type="domain" description="NIPSNAP" evidence="1">
    <location>
        <begin position="26"/>
        <end position="121"/>
    </location>
</feature>
<dbReference type="HOGENOM" id="CLU_149116_0_0_4"/>
<dbReference type="Pfam" id="PF07978">
    <property type="entry name" value="NIPSNAP"/>
    <property type="match status" value="1"/>
</dbReference>
<organism evidence="2 3">
    <name type="scientific">Paracidovorax citrulli (strain AAC00-1)</name>
    <name type="common">Acidovorax citrulli</name>
    <dbReference type="NCBI Taxonomy" id="397945"/>
    <lineage>
        <taxon>Bacteria</taxon>
        <taxon>Pseudomonadati</taxon>
        <taxon>Pseudomonadota</taxon>
        <taxon>Betaproteobacteria</taxon>
        <taxon>Burkholderiales</taxon>
        <taxon>Comamonadaceae</taxon>
        <taxon>Paracidovorax</taxon>
    </lineage>
</organism>